<keyword evidence="2" id="KW-1133">Transmembrane helix</keyword>
<organism evidence="4 5">
    <name type="scientific">Branchiostoma floridae</name>
    <name type="common">Florida lancelet</name>
    <name type="synonym">Amphioxus</name>
    <dbReference type="NCBI Taxonomy" id="7739"/>
    <lineage>
        <taxon>Eukaryota</taxon>
        <taxon>Metazoa</taxon>
        <taxon>Chordata</taxon>
        <taxon>Cephalochordata</taxon>
        <taxon>Leptocardii</taxon>
        <taxon>Amphioxiformes</taxon>
        <taxon>Branchiostomatidae</taxon>
        <taxon>Branchiostoma</taxon>
    </lineage>
</organism>
<feature type="transmembrane region" description="Helical" evidence="2">
    <location>
        <begin position="7"/>
        <end position="30"/>
    </location>
</feature>
<reference evidence="4" key="1">
    <citation type="journal article" date="2020" name="Nat. Ecol. Evol.">
        <title>Deeply conserved synteny resolves early events in vertebrate evolution.</title>
        <authorList>
            <person name="Simakov O."/>
            <person name="Marletaz F."/>
            <person name="Yue J.X."/>
            <person name="O'Connell B."/>
            <person name="Jenkins J."/>
            <person name="Brandt A."/>
            <person name="Calef R."/>
            <person name="Tung C.H."/>
            <person name="Huang T.K."/>
            <person name="Schmutz J."/>
            <person name="Satoh N."/>
            <person name="Yu J.K."/>
            <person name="Putnam N.H."/>
            <person name="Green R.E."/>
            <person name="Rokhsar D.S."/>
        </authorList>
    </citation>
    <scope>NUCLEOTIDE SEQUENCE [LARGE SCALE GENOMIC DNA]</scope>
    <source>
        <strain evidence="4">S238N-H82</strain>
    </source>
</reference>
<evidence type="ECO:0000313" key="4">
    <source>
        <dbReference type="Proteomes" id="UP000001554"/>
    </source>
</evidence>
<evidence type="ECO:0000256" key="1">
    <source>
        <dbReference type="ARBA" id="ARBA00005431"/>
    </source>
</evidence>
<comment type="similarity">
    <text evidence="1">Belongs to the NXPE family.</text>
</comment>
<gene>
    <name evidence="5" type="primary">LOC118416747</name>
</gene>
<proteinExistence type="inferred from homology"/>
<dbReference type="Pfam" id="PF06312">
    <property type="entry name" value="Neurexophilin"/>
    <property type="match status" value="1"/>
</dbReference>
<dbReference type="Proteomes" id="UP000001554">
    <property type="component" value="Chromosome 5"/>
</dbReference>
<dbReference type="SUPFAM" id="SSF52266">
    <property type="entry name" value="SGNH hydrolase"/>
    <property type="match status" value="1"/>
</dbReference>
<dbReference type="InterPro" id="IPR026845">
    <property type="entry name" value="NXPH/NXPE"/>
</dbReference>
<dbReference type="Pfam" id="PF24536">
    <property type="entry name" value="NXPE4_C"/>
    <property type="match status" value="1"/>
</dbReference>
<dbReference type="PANTHER" id="PTHR16165">
    <property type="entry name" value="NXPE FAMILY MEMBER"/>
    <property type="match status" value="1"/>
</dbReference>
<dbReference type="OMA" id="MWHSLSC"/>
<dbReference type="OrthoDB" id="5950832at2759"/>
<dbReference type="InterPro" id="IPR057106">
    <property type="entry name" value="NXPE4_C"/>
</dbReference>
<keyword evidence="2" id="KW-0812">Transmembrane</keyword>
<name>A0A9J7MSU4_BRAFL</name>
<evidence type="ECO:0000259" key="3">
    <source>
        <dbReference type="Pfam" id="PF24536"/>
    </source>
</evidence>
<feature type="domain" description="NXPE C-terminal" evidence="3">
    <location>
        <begin position="311"/>
        <end position="535"/>
    </location>
</feature>
<dbReference type="KEGG" id="bfo:118416747"/>
<accession>A0A9J7MSU4</accession>
<protein>
    <submittedName>
        <fullName evidence="5">NXPE family member 3-like</fullName>
    </submittedName>
</protein>
<dbReference type="InterPro" id="IPR014756">
    <property type="entry name" value="Ig_E-set"/>
</dbReference>
<dbReference type="RefSeq" id="XP_035677870.1">
    <property type="nucleotide sequence ID" value="XM_035821977.1"/>
</dbReference>
<dbReference type="SUPFAM" id="SSF81296">
    <property type="entry name" value="E set domains"/>
    <property type="match status" value="1"/>
</dbReference>
<keyword evidence="4" id="KW-1185">Reference proteome</keyword>
<keyword evidence="2" id="KW-0472">Membrane</keyword>
<sequence>MGRGWKFAVILVLSAGWITLLTPMMTTWNFQDKIPTPMPKRVFVANGTTLGPATPGKVTPPSLDQVTCPSKTKIVVLNRDRLFRQGDVLEVRVTARDAEGRPKAHGGDFFRARLIGNTMLQESSAGDVTDHDNGSYTVQFPLYWVGGVSIRIQLVHPSEAVEVLQRVREVPNKRTFHCTFVGVKTGVTEERQCFSAPYPNLPLHQQCDLSKADANGTWFCERPEKLPCNSISKCRFIFNNAKLMGLVSQEEKKFFKKPYLEEELEANLSVPIHVHPPAVRMPSPADLKACPGNESSSLTQGTQGHWSRGVWKSSICNVRVFKTTDVQRCLANKVVYLHGDSTVRQWYERLQAILPLQNIKQNTVVLKSASNTEWNVAAHFRFHHVPIEKQLPYPFFNLSYAADQLDAIQGGPNTVVVLSLWAHFTAEPLDMTRSRLHAIRHAIHRLQRRAPGTHVFIRTGTTREHTGNALIHYLLGSDWLAYQITEEIREIFREDPDVVVLDFWDMTVCQWGRDNVHPDQTVVDNELNMLLSHVCPK</sequence>
<dbReference type="InterPro" id="IPR013783">
    <property type="entry name" value="Ig-like_fold"/>
</dbReference>
<dbReference type="AlphaFoldDB" id="A0A9J7MSU4"/>
<evidence type="ECO:0000256" key="2">
    <source>
        <dbReference type="SAM" id="Phobius"/>
    </source>
</evidence>
<dbReference type="PANTHER" id="PTHR16165:SF5">
    <property type="entry name" value="NXPE FAMILY MEMBER 3"/>
    <property type="match status" value="1"/>
</dbReference>
<evidence type="ECO:0000313" key="5">
    <source>
        <dbReference type="RefSeq" id="XP_035677870.1"/>
    </source>
</evidence>
<dbReference type="Gene3D" id="2.60.40.10">
    <property type="entry name" value="Immunoglobulins"/>
    <property type="match status" value="1"/>
</dbReference>
<reference evidence="5" key="2">
    <citation type="submission" date="2025-08" db="UniProtKB">
        <authorList>
            <consortium name="RefSeq"/>
        </authorList>
    </citation>
    <scope>IDENTIFICATION</scope>
    <source>
        <strain evidence="5">S238N-H82</strain>
        <tissue evidence="5">Testes</tissue>
    </source>
</reference>
<dbReference type="GeneID" id="118416747"/>